<evidence type="ECO:0000256" key="1">
    <source>
        <dbReference type="SAM" id="Phobius"/>
    </source>
</evidence>
<dbReference type="AlphaFoldDB" id="A0A1I6HSD8"/>
<reference evidence="3" key="1">
    <citation type="submission" date="2016-10" db="EMBL/GenBank/DDBJ databases">
        <authorList>
            <person name="Varghese N."/>
            <person name="Submissions S."/>
        </authorList>
    </citation>
    <scope>NUCLEOTIDE SEQUENCE [LARGE SCALE GENOMIC DNA]</scope>
    <source>
        <strain evidence="3">CGMCC 1.7736</strain>
    </source>
</reference>
<dbReference type="OrthoDB" id="252570at2157"/>
<keyword evidence="1" id="KW-0472">Membrane</keyword>
<keyword evidence="3" id="KW-1185">Reference proteome</keyword>
<keyword evidence="1" id="KW-0812">Transmembrane</keyword>
<sequence length="221" mass="23846">MPSTVVHLALGGLIGAALLGAEFDRRSLLVVFAFTALPDLDVLAEPLLPGAHRSLGHTFVLPAVLFALLLWDARRGAASALRRRFGVRGVKLAWVGAFCLLAAGIVPDLLVGGVNAFYPLHDRFYTVDGRLLYSTDRGWVQTLVDLSPPEPKPARTTDNFQFRTVLDAAPTRGVEPAPEEARVERVFPVAMTGFRFGIVLLSAVVVSVRLAGDRFAGLFEA</sequence>
<proteinExistence type="predicted"/>
<dbReference type="GO" id="GO:0016787">
    <property type="term" value="F:hydrolase activity"/>
    <property type="evidence" value="ECO:0007669"/>
    <property type="project" value="UniProtKB-KW"/>
</dbReference>
<evidence type="ECO:0000313" key="2">
    <source>
        <dbReference type="EMBL" id="SFR57366.1"/>
    </source>
</evidence>
<dbReference type="Proteomes" id="UP000198531">
    <property type="component" value="Unassembled WGS sequence"/>
</dbReference>
<dbReference type="RefSeq" id="WP_089807934.1">
    <property type="nucleotide sequence ID" value="NZ_FOYT01000002.1"/>
</dbReference>
<keyword evidence="2" id="KW-0378">Hydrolase</keyword>
<feature type="transmembrane region" description="Helical" evidence="1">
    <location>
        <begin position="193"/>
        <end position="212"/>
    </location>
</feature>
<feature type="transmembrane region" description="Helical" evidence="1">
    <location>
        <begin position="92"/>
        <end position="118"/>
    </location>
</feature>
<name>A0A1I6HSD8_9EURY</name>
<keyword evidence="1" id="KW-1133">Transmembrane helix</keyword>
<dbReference type="InterPro" id="IPR007404">
    <property type="entry name" value="YdjM-like"/>
</dbReference>
<protein>
    <submittedName>
        <fullName evidence="2">LexA-binding, inner membrane-associated putative hydrolase</fullName>
    </submittedName>
</protein>
<dbReference type="STRING" id="553469.SAMN04487947_2420"/>
<dbReference type="EMBL" id="FOYT01000002">
    <property type="protein sequence ID" value="SFR57366.1"/>
    <property type="molecule type" value="Genomic_DNA"/>
</dbReference>
<feature type="transmembrane region" description="Helical" evidence="1">
    <location>
        <begin position="54"/>
        <end position="71"/>
    </location>
</feature>
<organism evidence="2 3">
    <name type="scientific">Halogeometricum rufum</name>
    <dbReference type="NCBI Taxonomy" id="553469"/>
    <lineage>
        <taxon>Archaea</taxon>
        <taxon>Methanobacteriati</taxon>
        <taxon>Methanobacteriota</taxon>
        <taxon>Stenosarchaea group</taxon>
        <taxon>Halobacteria</taxon>
        <taxon>Halobacteriales</taxon>
        <taxon>Haloferacaceae</taxon>
        <taxon>Halogeometricum</taxon>
    </lineage>
</organism>
<accession>A0A1I6HSD8</accession>
<dbReference type="Pfam" id="PF04307">
    <property type="entry name" value="YdjM"/>
    <property type="match status" value="1"/>
</dbReference>
<gene>
    <name evidence="2" type="ORF">SAMN04487947_2420</name>
</gene>
<evidence type="ECO:0000313" key="3">
    <source>
        <dbReference type="Proteomes" id="UP000198531"/>
    </source>
</evidence>